<feature type="domain" description="Spore protein YkvP/CgeB glycosyl transferase-like" evidence="1">
    <location>
        <begin position="213"/>
        <end position="331"/>
    </location>
</feature>
<evidence type="ECO:0000313" key="2">
    <source>
        <dbReference type="EMBL" id="AOA59203.1"/>
    </source>
</evidence>
<organism evidence="2 3">
    <name type="scientific">Acinetobacter larvae</name>
    <dbReference type="NCBI Taxonomy" id="1789224"/>
    <lineage>
        <taxon>Bacteria</taxon>
        <taxon>Pseudomonadati</taxon>
        <taxon>Pseudomonadota</taxon>
        <taxon>Gammaproteobacteria</taxon>
        <taxon>Moraxellales</taxon>
        <taxon>Moraxellaceae</taxon>
        <taxon>Acinetobacter</taxon>
    </lineage>
</organism>
<proteinExistence type="predicted"/>
<name>A0A1B2M2F5_9GAMM</name>
<dbReference type="EMBL" id="CP016895">
    <property type="protein sequence ID" value="AOA59203.1"/>
    <property type="molecule type" value="Genomic_DNA"/>
</dbReference>
<dbReference type="InterPro" id="IPR055259">
    <property type="entry name" value="YkvP/CgeB_Glyco_trans-like"/>
</dbReference>
<dbReference type="AlphaFoldDB" id="A0A1B2M2F5"/>
<gene>
    <name evidence="2" type="ORF">BFG52_13120</name>
</gene>
<protein>
    <recommendedName>
        <fullName evidence="1">Spore protein YkvP/CgeB glycosyl transferase-like domain-containing protein</fullName>
    </recommendedName>
</protein>
<reference evidence="2 3" key="1">
    <citation type="submission" date="2016-08" db="EMBL/GenBank/DDBJ databases">
        <authorList>
            <person name="Seilhamer J.J."/>
        </authorList>
    </citation>
    <scope>NUCLEOTIDE SEQUENCE [LARGE SCALE GENOMIC DNA]</scope>
    <source>
        <strain evidence="2 3">BRTC-1</strain>
    </source>
</reference>
<dbReference type="KEGG" id="ala:BFG52_13120"/>
<dbReference type="OrthoDB" id="8756565at2"/>
<sequence length="343" mass="40540">MIFTFKTKPQFNILSILDHFTEQALSLEPHVNLIPAKTRFRPLFSTKIDMLLVESTWLGNQGHWQYQVASYPEHPQRNNIKLKKLIDWAKNKGIPTVFWNKEDPFHFEQFIASASLFDYIFTTDKNMINHYKKRLNHTHIYSLMFPIQPKIHYATPLINIKHKSSIFIGSYIKHMHSERQQWQDTYFPIAAQYGGLTIVDRHAQNTHEHYQFPQLANTTYLAQVPYEQTGHLYRQYQQALNVNTITDSPTMFSRRLLEIMACGRLAISNPCLAINEHFKACCEVIENQQQAQQLFKQLEYGYLPEQVEKINYACHYVQQNFNVQSWLQQILRTCNIDHPYLTL</sequence>
<dbReference type="Pfam" id="PF13524">
    <property type="entry name" value="Glyco_trans_1_2"/>
    <property type="match status" value="1"/>
</dbReference>
<dbReference type="RefSeq" id="WP_067557095.1">
    <property type="nucleotide sequence ID" value="NZ_CP016895.1"/>
</dbReference>
<evidence type="ECO:0000259" key="1">
    <source>
        <dbReference type="Pfam" id="PF13524"/>
    </source>
</evidence>
<dbReference type="STRING" id="1789224.BFG52_13120"/>
<dbReference type="Proteomes" id="UP000093391">
    <property type="component" value="Chromosome"/>
</dbReference>
<accession>A0A1B2M2F5</accession>
<evidence type="ECO:0000313" key="3">
    <source>
        <dbReference type="Proteomes" id="UP000093391"/>
    </source>
</evidence>
<keyword evidence="3" id="KW-1185">Reference proteome</keyword>